<sequence length="161" mass="19044">MLTCAYCATELSSKYCPFCEMELKDYQISKNGNRMSNTIDSIPAEVEIFKDTKTLMEKETIELLFLLRYARKHRSDVYNLRINVHRATEQGNEMQEYNAASYSDYEEATRKVWVIENIIKERIGYFPSKVTEKFIYIYLDRINQSNEKKMKIKESSVQENA</sequence>
<keyword evidence="1" id="KW-0614">Plasmid</keyword>
<dbReference type="RefSeq" id="WP_095373736.1">
    <property type="nucleotide sequence ID" value="NZ_CP022984.1"/>
</dbReference>
<dbReference type="OrthoDB" id="2617774at2"/>
<geneLocation type="plasmid" evidence="2">
    <name>pbkbdgp4a</name>
</geneLocation>
<organism evidence="1 2">
    <name type="scientific">Cytobacillus kochii</name>
    <dbReference type="NCBI Taxonomy" id="859143"/>
    <lineage>
        <taxon>Bacteria</taxon>
        <taxon>Bacillati</taxon>
        <taxon>Bacillota</taxon>
        <taxon>Bacilli</taxon>
        <taxon>Bacillales</taxon>
        <taxon>Bacillaceae</taxon>
        <taxon>Cytobacillus</taxon>
    </lineage>
</organism>
<keyword evidence="2" id="KW-1185">Reference proteome</keyword>
<dbReference type="Proteomes" id="UP000215137">
    <property type="component" value="Plasmid pBkBDGP4A"/>
</dbReference>
<protein>
    <submittedName>
        <fullName evidence="1">Uncharacterized protein</fullName>
    </submittedName>
</protein>
<dbReference type="EMBL" id="CP022984">
    <property type="protein sequence ID" value="ASV70175.1"/>
    <property type="molecule type" value="Genomic_DNA"/>
</dbReference>
<reference evidence="1 2" key="1">
    <citation type="submission" date="2017-08" db="EMBL/GenBank/DDBJ databases">
        <title>Complete Genome Sequence of Bacillus kochii Oregon-R-modENCODE STRAIN BDGP4, isolated from Drosophila melanogaster gut.</title>
        <authorList>
            <person name="Wan K.H."/>
            <person name="Yu C."/>
            <person name="Park S."/>
            <person name="Hammonds A.S."/>
            <person name="Booth B.W."/>
            <person name="Celniker S.E."/>
        </authorList>
    </citation>
    <scope>NUCLEOTIDE SEQUENCE [LARGE SCALE GENOMIC DNA]</scope>
    <source>
        <strain evidence="1 2">BDGP4</strain>
        <plasmid evidence="2">pbkbdgp4a</plasmid>
    </source>
</reference>
<dbReference type="KEGG" id="bko:CKF48_23085"/>
<evidence type="ECO:0000313" key="1">
    <source>
        <dbReference type="EMBL" id="ASV70175.1"/>
    </source>
</evidence>
<proteinExistence type="predicted"/>
<name>A0A248TPW0_9BACI</name>
<accession>A0A248TPW0</accession>
<gene>
    <name evidence="1" type="ORF">CKF48_23085</name>
</gene>
<evidence type="ECO:0000313" key="2">
    <source>
        <dbReference type="Proteomes" id="UP000215137"/>
    </source>
</evidence>
<dbReference type="AlphaFoldDB" id="A0A248TPW0"/>